<evidence type="ECO:0000256" key="1">
    <source>
        <dbReference type="ARBA" id="ARBA00004477"/>
    </source>
</evidence>
<evidence type="ECO:0000313" key="9">
    <source>
        <dbReference type="Proteomes" id="UP001648503"/>
    </source>
</evidence>
<reference evidence="8 9" key="1">
    <citation type="submission" date="2021-02" db="EMBL/GenBank/DDBJ databases">
        <title>Variation within the Batrachochytrium salamandrivorans European outbreak.</title>
        <authorList>
            <person name="Kelly M."/>
            <person name="Pasmans F."/>
            <person name="Shea T.P."/>
            <person name="Munoz J.F."/>
            <person name="Carranza S."/>
            <person name="Cuomo C.A."/>
            <person name="Martel A."/>
        </authorList>
    </citation>
    <scope>NUCLEOTIDE SEQUENCE [LARGE SCALE GENOMIC DNA]</scope>
    <source>
        <strain evidence="8 9">AMFP18/2</strain>
    </source>
</reference>
<evidence type="ECO:0000256" key="5">
    <source>
        <dbReference type="ARBA" id="ARBA00022824"/>
    </source>
</evidence>
<dbReference type="EMBL" id="JAFCIX010000116">
    <property type="protein sequence ID" value="KAH6598148.1"/>
    <property type="molecule type" value="Genomic_DNA"/>
</dbReference>
<proteinExistence type="inferred from homology"/>
<keyword evidence="6" id="KW-1133">Transmembrane helix</keyword>
<gene>
    <name evidence="8" type="ORF">BASA50_004030</name>
</gene>
<keyword evidence="4" id="KW-0812">Transmembrane</keyword>
<dbReference type="Pfam" id="PF10270">
    <property type="entry name" value="MMgT"/>
    <property type="match status" value="1"/>
</dbReference>
<evidence type="ECO:0000256" key="3">
    <source>
        <dbReference type="ARBA" id="ARBA00011276"/>
    </source>
</evidence>
<protein>
    <recommendedName>
        <fullName evidence="10">Membrane magnesium transporter</fullName>
    </recommendedName>
</protein>
<evidence type="ECO:0000256" key="6">
    <source>
        <dbReference type="ARBA" id="ARBA00022989"/>
    </source>
</evidence>
<keyword evidence="9" id="KW-1185">Reference proteome</keyword>
<comment type="subcellular location">
    <subcellularLocation>
        <location evidence="1">Endoplasmic reticulum membrane</location>
        <topology evidence="1">Multi-pass membrane protein</topology>
    </subcellularLocation>
</comment>
<keyword evidence="7" id="KW-0472">Membrane</keyword>
<organism evidence="8 9">
    <name type="scientific">Batrachochytrium salamandrivorans</name>
    <dbReference type="NCBI Taxonomy" id="1357716"/>
    <lineage>
        <taxon>Eukaryota</taxon>
        <taxon>Fungi</taxon>
        <taxon>Fungi incertae sedis</taxon>
        <taxon>Chytridiomycota</taxon>
        <taxon>Chytridiomycota incertae sedis</taxon>
        <taxon>Chytridiomycetes</taxon>
        <taxon>Rhizophydiales</taxon>
        <taxon>Rhizophydiales incertae sedis</taxon>
        <taxon>Batrachochytrium</taxon>
    </lineage>
</organism>
<comment type="caution">
    <text evidence="8">The sequence shown here is derived from an EMBL/GenBank/DDBJ whole genome shotgun (WGS) entry which is preliminary data.</text>
</comment>
<name>A0ABQ8FI89_9FUNG</name>
<sequence length="106" mass="11504">MPSTMPSVMACLLFASGIVLLLHSGYSAIDHFAYLKTIGKQETQLPLDIILEVLVSILIFTQGAVMVAGDLKPIALEIELSRKSMDWVDSTPGFKIVNHRGSALFA</sequence>
<dbReference type="InterPro" id="IPR018937">
    <property type="entry name" value="MMgT"/>
</dbReference>
<evidence type="ECO:0000256" key="7">
    <source>
        <dbReference type="ARBA" id="ARBA00023136"/>
    </source>
</evidence>
<evidence type="ECO:0000256" key="2">
    <source>
        <dbReference type="ARBA" id="ARBA00006109"/>
    </source>
</evidence>
<evidence type="ECO:0000256" key="4">
    <source>
        <dbReference type="ARBA" id="ARBA00022692"/>
    </source>
</evidence>
<dbReference type="Proteomes" id="UP001648503">
    <property type="component" value="Unassembled WGS sequence"/>
</dbReference>
<dbReference type="PANTHER" id="PTHR21181">
    <property type="match status" value="1"/>
</dbReference>
<comment type="subunit">
    <text evidence="3">Component of the ER membrane protein complex (EMC).</text>
</comment>
<keyword evidence="5" id="KW-0256">Endoplasmic reticulum</keyword>
<accession>A0ABQ8FI89</accession>
<evidence type="ECO:0000313" key="8">
    <source>
        <dbReference type="EMBL" id="KAH6598148.1"/>
    </source>
</evidence>
<dbReference type="PANTHER" id="PTHR21181:SF7">
    <property type="entry name" value="ER MEMBRANE PROTEIN COMPLEX SUBUNIT 5"/>
    <property type="match status" value="1"/>
</dbReference>
<comment type="similarity">
    <text evidence="2">Belongs to the membrane magnesium transporter (TC 1.A.67) family.</text>
</comment>
<evidence type="ECO:0008006" key="10">
    <source>
        <dbReference type="Google" id="ProtNLM"/>
    </source>
</evidence>